<dbReference type="GeneID" id="73340078"/>
<proteinExistence type="predicted"/>
<organism evidence="2 3">
    <name type="scientific">Colletotrichum lupini</name>
    <dbReference type="NCBI Taxonomy" id="145971"/>
    <lineage>
        <taxon>Eukaryota</taxon>
        <taxon>Fungi</taxon>
        <taxon>Dikarya</taxon>
        <taxon>Ascomycota</taxon>
        <taxon>Pezizomycotina</taxon>
        <taxon>Sordariomycetes</taxon>
        <taxon>Hypocreomycetidae</taxon>
        <taxon>Glomerellales</taxon>
        <taxon>Glomerellaceae</taxon>
        <taxon>Colletotrichum</taxon>
        <taxon>Colletotrichum acutatum species complex</taxon>
    </lineage>
</organism>
<sequence>MIHPLQIFRPLITATLVIRPPPPFHRPQMTMIIPPLPLRLPSVPGATRDKTKTQNVKEPQKSIETKRILQFNHSPTFDNGKPESRFSLSHTIQTKERRRKMHETFRDLATSSVSSTGRDVKVDTHTLSLSLSPSTNLATRPRARTPSKGTQWNAVRRRPPSPARFARLLYPFIHSSVPRRCGSLQKLLFFFPRGKSFERTESAFPRHHETRGPVTPLSHPIAEFQSYWAVPLLCWS</sequence>
<dbReference type="EMBL" id="CP019475">
    <property type="protein sequence ID" value="UQC80581.1"/>
    <property type="molecule type" value="Genomic_DNA"/>
</dbReference>
<reference evidence="2" key="1">
    <citation type="journal article" date="2021" name="Mol. Plant Microbe Interact.">
        <title>Complete Genome Sequence of the Plant-Pathogenic Fungus Colletotrichum lupini.</title>
        <authorList>
            <person name="Baroncelli R."/>
            <person name="Pensec F."/>
            <person name="Da Lio D."/>
            <person name="Boufleur T."/>
            <person name="Vicente I."/>
            <person name="Sarrocco S."/>
            <person name="Picot A."/>
            <person name="Baraldi E."/>
            <person name="Sukno S."/>
            <person name="Thon M."/>
            <person name="Le Floch G."/>
        </authorList>
    </citation>
    <scope>NUCLEOTIDE SEQUENCE</scope>
    <source>
        <strain evidence="2">IMI 504893</strain>
    </source>
</reference>
<dbReference type="RefSeq" id="XP_049142211.1">
    <property type="nucleotide sequence ID" value="XM_049285068.1"/>
</dbReference>
<dbReference type="Proteomes" id="UP000830671">
    <property type="component" value="Chromosome 3"/>
</dbReference>
<evidence type="ECO:0000313" key="2">
    <source>
        <dbReference type="EMBL" id="UQC80581.1"/>
    </source>
</evidence>
<dbReference type="AlphaFoldDB" id="A0A9Q8SNF5"/>
<protein>
    <submittedName>
        <fullName evidence="2">Uncharacterized protein</fullName>
    </submittedName>
</protein>
<name>A0A9Q8SNF5_9PEZI</name>
<evidence type="ECO:0000256" key="1">
    <source>
        <dbReference type="SAM" id="MobiDB-lite"/>
    </source>
</evidence>
<accession>A0A9Q8SNF5</accession>
<keyword evidence="3" id="KW-1185">Reference proteome</keyword>
<evidence type="ECO:0000313" key="3">
    <source>
        <dbReference type="Proteomes" id="UP000830671"/>
    </source>
</evidence>
<gene>
    <name evidence="2" type="ORF">CLUP02_06064</name>
</gene>
<dbReference type="KEGG" id="clup:CLUP02_06064"/>
<feature type="region of interest" description="Disordered" evidence="1">
    <location>
        <begin position="131"/>
        <end position="157"/>
    </location>
</feature>